<dbReference type="Pfam" id="PF09497">
    <property type="entry name" value="Med12"/>
    <property type="match status" value="1"/>
</dbReference>
<dbReference type="Proteomes" id="UP001412067">
    <property type="component" value="Unassembled WGS sequence"/>
</dbReference>
<comment type="subcellular location">
    <subcellularLocation>
        <location evidence="1">Nucleus</location>
    </subcellularLocation>
</comment>
<evidence type="ECO:0000256" key="3">
    <source>
        <dbReference type="ARBA" id="ARBA00023015"/>
    </source>
</evidence>
<dbReference type="InterPro" id="IPR019035">
    <property type="entry name" value="Mediator_Med12"/>
</dbReference>
<evidence type="ECO:0000256" key="1">
    <source>
        <dbReference type="ARBA" id="ARBA00004123"/>
    </source>
</evidence>
<accession>A0ABR2MKU2</accession>
<evidence type="ECO:0000256" key="2">
    <source>
        <dbReference type="ARBA" id="ARBA00010289"/>
    </source>
</evidence>
<keyword evidence="3" id="KW-0805">Transcription regulation</keyword>
<evidence type="ECO:0000256" key="6">
    <source>
        <dbReference type="SAM" id="MobiDB-lite"/>
    </source>
</evidence>
<comment type="caution">
    <text evidence="8">The sequence shown here is derived from an EMBL/GenBank/DDBJ whole genome shotgun (WGS) entry which is preliminary data.</text>
</comment>
<evidence type="ECO:0000256" key="4">
    <source>
        <dbReference type="ARBA" id="ARBA00023163"/>
    </source>
</evidence>
<dbReference type="PANTHER" id="PTHR46567">
    <property type="entry name" value="MEDIATOR OF RNA POLYMERASE II TRANSCRIPTION SUBUNIT 12"/>
    <property type="match status" value="1"/>
</dbReference>
<feature type="region of interest" description="Disordered" evidence="6">
    <location>
        <begin position="809"/>
        <end position="834"/>
    </location>
</feature>
<evidence type="ECO:0000256" key="5">
    <source>
        <dbReference type="ARBA" id="ARBA00023242"/>
    </source>
</evidence>
<organism evidence="8 9">
    <name type="scientific">Platanthera guangdongensis</name>
    <dbReference type="NCBI Taxonomy" id="2320717"/>
    <lineage>
        <taxon>Eukaryota</taxon>
        <taxon>Viridiplantae</taxon>
        <taxon>Streptophyta</taxon>
        <taxon>Embryophyta</taxon>
        <taxon>Tracheophyta</taxon>
        <taxon>Spermatophyta</taxon>
        <taxon>Magnoliopsida</taxon>
        <taxon>Liliopsida</taxon>
        <taxon>Asparagales</taxon>
        <taxon>Orchidaceae</taxon>
        <taxon>Orchidoideae</taxon>
        <taxon>Orchideae</taxon>
        <taxon>Orchidinae</taxon>
        <taxon>Platanthera</taxon>
    </lineage>
</organism>
<evidence type="ECO:0000313" key="9">
    <source>
        <dbReference type="Proteomes" id="UP001412067"/>
    </source>
</evidence>
<keyword evidence="9" id="KW-1185">Reference proteome</keyword>
<feature type="domain" description="Mediator complex subunit Med12" evidence="7">
    <location>
        <begin position="98"/>
        <end position="154"/>
    </location>
</feature>
<keyword evidence="5" id="KW-0539">Nucleus</keyword>
<sequence>MEAAGRTWWRRNGGMALLVRSRHVLGVPGLRAGCDAATCKNMKCTQGVCRYVSSKFARGNPNPLPPKSKYDSFDFKENLQDFCIDSSAHVHFGEDVFMLQISGGSPSLVQALSSHTKRLRTLADHVPHGFRRKSLFEVLIRHNVPLLRATWLVKVTYLNQIRPVSTSISSSSQDKPHFTRTELWTKDVVEYLQQLLDEYFSKDGSIAPVSSRDQSSPSLLSSAGQRIDTTGVTSDVEEPSLLAKWWYMVHLLHWNYSEGLILPSVLVEWVLNQLQEKVSADAYEMLLPVACEVIEIIALSQTYTSGFVDIAVRSINDLSVGALGVIEASRRSSLSSAFVEMLRYLMIAAPDTFVALDCFPLPVCVVPDMYSTRRTLKKTEDIDFRLIGKQDAHLRYMSFGYLALSIRKRASNLANIANPSFQCQGSAKIVQLLDKAFISGDVRSAYSALFEDFSDLAIEEKWMEEVSPSLRSSLKWIGTVDMSLICSVFFLCEWATCGYRDFRTTTPDNIKFTGMKDFCKVYAAVFLLKLKLEHICVSSHFRNANLLGSTRKAVSLNENLSSMASLENSFLQNEGITHSKNGLDYFQSPGPLHDIIVCWLDQHEIGKGGGFKHLQVLIMELVRNGIFYPPAYVRHLIVSGVMDRYETSFDLERRKRHHRILKQLPGACLFDVLEESKILEAAYLNEVVQVYSNERQLVLHGSFGHSSHLAIKLDRNAPFSVQKQNDILFSSKDGSATRQCNNAKVKDPVTELKILISSLLRFPYSCSSQTETQVDESPGGLKRLLGSSGIRFDSSDGMHACDSCRDAKRQKLPDEKSSSLQVTPSNQSDDEETWWVRKGPKSLESMKVEPANKLTKNVARGRQKSGRKMQSLSQLAAARIASGQGASTSHVCDHKMSCSYHRSGIEGKVPKDSARLKTIHLSDIGKTIKQLRLLEKRSISIWLSTTIRQLVDGSEKATSKPSNVNGSFSIPVDDRNTVRWKLGEEELSTVLYILDISSDLILAVRLLLWLLSKSLCGQINNGHVGRSVMMLTKSRENHVFQVGEAFLLSALQRPRKQRGRGTKLRPQKFNFLHPFVTLIVGEGVLLNVGLAQGPPYSELNTRYWLTDLIREFHRNENSNLGPDANKEVMHARIFIYLGFDGYENVIAATDLLPELLSAAMHRTMTTVTPSGRFFCAVAFAYSRNLLKKYRDVSSVIRWEKNFRATCDQRLLADLDSGRVLDGEVGFSSGISGGISDFDEFIRQKITGRVSRTGTSMKEIVQRHVEEALHYFYGKERKPFAATNANSKNSTEKWDDAYQVAHEIVTGLSDCIRQNGGVALEGDPSIVASAVSSIVGNVGPSVAKVPDFISCNYQNLSSTTTSLNCVRYILFIHIISLCLLKEALGERLGRVFEIALAAEASAAISGSLSSVKSHRNPYQPSPEAHDISTNHSNEVLNNSGNFVGLRVAKATAAVSSLVLGSIVHGAASLERMITVFKLKEGLDLIQFIRSARSSSSGISRSVGNFKMEHSVEVLAHWFRLLVGNTRTVCDGLVSEILGESYIIALYRMQRILPLNLVLPPVYSIFAMVIWRPYILNSNIATREDIHFYHHLSLIINEVISHQPFRGLCFQNTHAFYDLLSSDVGDSEFAAMLELHNPDKQLKARAFVPLRARLFLNALIDCKMPPNTLLQEDGSFVSEPMEALKYVEMEQNLLNQLVHVLDTLQPAKFHWQWVELRLLLNEKALLDKIDMKDMSLVEGIRSLAPNADNFTVSESDKFLSEIILTRILVRPDAAPLYAEIVHLLGRSLEESLVMDIKWILAGGDVLSGRKSIRQQLISVAHRNCLSTKALFWKPWGWSNIMTDMAFNKGEKNKMEITTIEEGEVVDDSSDAKRSSKLNFPAADTDSVTFTQPYLTEKSIAELILPCIDRSSTDLCNSFAAELVKHMNTICQQINTFTRAGNKQAGVVSSGVEVSSNKSTGRKSMRGGSPGLGRRATTTVDSSPPSAAALKASIWLRLQFLVRLLPIIFADR</sequence>
<dbReference type="EMBL" id="JBBWWR010000007">
    <property type="protein sequence ID" value="KAK8964492.1"/>
    <property type="molecule type" value="Genomic_DNA"/>
</dbReference>
<dbReference type="SMART" id="SM01281">
    <property type="entry name" value="Med12"/>
    <property type="match status" value="1"/>
</dbReference>
<dbReference type="PANTHER" id="PTHR46567:SF1">
    <property type="entry name" value="MEDIATOR OF RNA POLYMERASE II TRANSCRIPTION SUBUNIT 12"/>
    <property type="match status" value="1"/>
</dbReference>
<proteinExistence type="inferred from homology"/>
<protein>
    <submittedName>
        <fullName evidence="8">Mediator of RNA polymerase II transcription subunit 12</fullName>
    </submittedName>
</protein>
<name>A0ABR2MKU2_9ASPA</name>
<keyword evidence="4" id="KW-0804">Transcription</keyword>
<feature type="region of interest" description="Disordered" evidence="6">
    <location>
        <begin position="1948"/>
        <end position="1981"/>
    </location>
</feature>
<comment type="similarity">
    <text evidence="2">Belongs to the Mediator complex subunit 12 family.</text>
</comment>
<reference evidence="8 9" key="1">
    <citation type="journal article" date="2022" name="Nat. Plants">
        <title>Genomes of leafy and leafless Platanthera orchids illuminate the evolution of mycoheterotrophy.</title>
        <authorList>
            <person name="Li M.H."/>
            <person name="Liu K.W."/>
            <person name="Li Z."/>
            <person name="Lu H.C."/>
            <person name="Ye Q.L."/>
            <person name="Zhang D."/>
            <person name="Wang J.Y."/>
            <person name="Li Y.F."/>
            <person name="Zhong Z.M."/>
            <person name="Liu X."/>
            <person name="Yu X."/>
            <person name="Liu D.K."/>
            <person name="Tu X.D."/>
            <person name="Liu B."/>
            <person name="Hao Y."/>
            <person name="Liao X.Y."/>
            <person name="Jiang Y.T."/>
            <person name="Sun W.H."/>
            <person name="Chen J."/>
            <person name="Chen Y.Q."/>
            <person name="Ai Y."/>
            <person name="Zhai J.W."/>
            <person name="Wu S.S."/>
            <person name="Zhou Z."/>
            <person name="Hsiao Y.Y."/>
            <person name="Wu W.L."/>
            <person name="Chen Y.Y."/>
            <person name="Lin Y.F."/>
            <person name="Hsu J.L."/>
            <person name="Li C.Y."/>
            <person name="Wang Z.W."/>
            <person name="Zhao X."/>
            <person name="Zhong W.Y."/>
            <person name="Ma X.K."/>
            <person name="Ma L."/>
            <person name="Huang J."/>
            <person name="Chen G.Z."/>
            <person name="Huang M.Z."/>
            <person name="Huang L."/>
            <person name="Peng D.H."/>
            <person name="Luo Y.B."/>
            <person name="Zou S.Q."/>
            <person name="Chen S.P."/>
            <person name="Lan S."/>
            <person name="Tsai W.C."/>
            <person name="Van de Peer Y."/>
            <person name="Liu Z.J."/>
        </authorList>
    </citation>
    <scope>NUCLEOTIDE SEQUENCE [LARGE SCALE GENOMIC DNA]</scope>
    <source>
        <strain evidence="8">Lor288</strain>
    </source>
</reference>
<feature type="compositionally biased region" description="Polar residues" evidence="6">
    <location>
        <begin position="818"/>
        <end position="827"/>
    </location>
</feature>
<evidence type="ECO:0000259" key="7">
    <source>
        <dbReference type="SMART" id="SM01281"/>
    </source>
</evidence>
<gene>
    <name evidence="8" type="primary">MED12</name>
    <name evidence="8" type="ORF">KSP40_PGU003235</name>
</gene>
<evidence type="ECO:0000313" key="8">
    <source>
        <dbReference type="EMBL" id="KAK8964492.1"/>
    </source>
</evidence>